<proteinExistence type="inferred from homology"/>
<dbReference type="SUPFAM" id="SSF144052">
    <property type="entry name" value="Thermophilic metalloprotease-like"/>
    <property type="match status" value="1"/>
</dbReference>
<keyword evidence="7" id="KW-0479">Metal-binding</keyword>
<comment type="cofactor">
    <cofactor evidence="1">
        <name>Co(2+)</name>
        <dbReference type="ChEBI" id="CHEBI:48828"/>
    </cofactor>
</comment>
<evidence type="ECO:0000256" key="8">
    <source>
        <dbReference type="ARBA" id="ARBA00022801"/>
    </source>
</evidence>
<dbReference type="GO" id="GO:0006508">
    <property type="term" value="P:proteolysis"/>
    <property type="evidence" value="ECO:0007669"/>
    <property type="project" value="UniProtKB-KW"/>
</dbReference>
<dbReference type="GO" id="GO:0008237">
    <property type="term" value="F:metallopeptidase activity"/>
    <property type="evidence" value="ECO:0007669"/>
    <property type="project" value="UniProtKB-KW"/>
</dbReference>
<dbReference type="InterPro" id="IPR052170">
    <property type="entry name" value="M29_Exopeptidase"/>
</dbReference>
<evidence type="ECO:0000256" key="4">
    <source>
        <dbReference type="ARBA" id="ARBA00008236"/>
    </source>
</evidence>
<dbReference type="PRINTS" id="PR00919">
    <property type="entry name" value="THERMOPTASE"/>
</dbReference>
<dbReference type="RefSeq" id="WP_244719942.1">
    <property type="nucleotide sequence ID" value="NZ_JALIRP010000001.1"/>
</dbReference>
<keyword evidence="6" id="KW-0645">Protease</keyword>
<keyword evidence="9" id="KW-0482">Metalloprotease</keyword>
<dbReference type="Pfam" id="PF02073">
    <property type="entry name" value="Peptidase_M29"/>
    <property type="match status" value="1"/>
</dbReference>
<comment type="cofactor">
    <cofactor evidence="3">
        <name>Zn(2+)</name>
        <dbReference type="ChEBI" id="CHEBI:29105"/>
    </cofactor>
</comment>
<evidence type="ECO:0000256" key="6">
    <source>
        <dbReference type="ARBA" id="ARBA00022670"/>
    </source>
</evidence>
<dbReference type="InterPro" id="IPR035097">
    <property type="entry name" value="M29_N-terminal"/>
</dbReference>
<dbReference type="GO" id="GO:0046872">
    <property type="term" value="F:metal ion binding"/>
    <property type="evidence" value="ECO:0007669"/>
    <property type="project" value="UniProtKB-KW"/>
</dbReference>
<dbReference type="InterPro" id="IPR000787">
    <property type="entry name" value="Peptidase_M29"/>
</dbReference>
<dbReference type="Gene3D" id="3.40.1830.10">
    <property type="entry name" value="Thermophilic metalloprotease (M29)"/>
    <property type="match status" value="1"/>
</dbReference>
<comment type="cofactor">
    <cofactor evidence="2">
        <name>Mg(2+)</name>
        <dbReference type="ChEBI" id="CHEBI:18420"/>
    </cofactor>
</comment>
<accession>A0A9X1WKY2</accession>
<evidence type="ECO:0000313" key="11">
    <source>
        <dbReference type="Proteomes" id="UP001139347"/>
    </source>
</evidence>
<evidence type="ECO:0000256" key="1">
    <source>
        <dbReference type="ARBA" id="ARBA00001941"/>
    </source>
</evidence>
<dbReference type="GO" id="GO:0004177">
    <property type="term" value="F:aminopeptidase activity"/>
    <property type="evidence" value="ECO:0007669"/>
    <property type="project" value="UniProtKB-KW"/>
</dbReference>
<dbReference type="PANTHER" id="PTHR34448:SF1">
    <property type="entry name" value="BLL6088 PROTEIN"/>
    <property type="match status" value="1"/>
</dbReference>
<evidence type="ECO:0000256" key="5">
    <source>
        <dbReference type="ARBA" id="ARBA00022438"/>
    </source>
</evidence>
<comment type="caution">
    <text evidence="10">The sequence shown here is derived from an EMBL/GenBank/DDBJ whole genome shotgun (WGS) entry which is preliminary data.</text>
</comment>
<evidence type="ECO:0000313" key="10">
    <source>
        <dbReference type="EMBL" id="MCJ8010794.1"/>
    </source>
</evidence>
<dbReference type="Proteomes" id="UP001139347">
    <property type="component" value="Unassembled WGS sequence"/>
</dbReference>
<keyword evidence="11" id="KW-1185">Reference proteome</keyword>
<reference evidence="10" key="1">
    <citation type="submission" date="2022-04" db="EMBL/GenBank/DDBJ databases">
        <title>Paenibacillus mangrovi sp. nov., a novel endophytic bacterium isolated from bark of Kandelia candel.</title>
        <authorList>
            <person name="Tuo L."/>
        </authorList>
    </citation>
    <scope>NUCLEOTIDE SEQUENCE</scope>
    <source>
        <strain evidence="10">KQZ6P-2</strain>
    </source>
</reference>
<dbReference type="PANTHER" id="PTHR34448">
    <property type="entry name" value="AMINOPEPTIDASE"/>
    <property type="match status" value="1"/>
</dbReference>
<evidence type="ECO:0000256" key="9">
    <source>
        <dbReference type="ARBA" id="ARBA00023049"/>
    </source>
</evidence>
<gene>
    <name evidence="10" type="ORF">MUG84_03425</name>
</gene>
<comment type="similarity">
    <text evidence="4">Belongs to the peptidase M29 family.</text>
</comment>
<organism evidence="10 11">
    <name type="scientific">Paenibacillus mangrovi</name>
    <dbReference type="NCBI Taxonomy" id="2931978"/>
    <lineage>
        <taxon>Bacteria</taxon>
        <taxon>Bacillati</taxon>
        <taxon>Bacillota</taxon>
        <taxon>Bacilli</taxon>
        <taxon>Bacillales</taxon>
        <taxon>Paenibacillaceae</taxon>
        <taxon>Paenibacillus</taxon>
    </lineage>
</organism>
<sequence length="369" mass="42446">MKDYRNQQLAHNVVNYSLCIRKNENLLIEVEGHENLLVKAIVEETYKAGGNPFVTFIDNEILAIQLKQCTSEQIKLMSTFDQVRMNEMDAYLLIRADLNTNELNDVDVEKMDYYWKNYYHEVHAHRWSNTKWCIMSYPNASAAQRANMSTEKFEDLYFKVCNLDYSKLALQMSKLVDLLKRTETVRIEGPGCDLSMSIKNMPVSMDAGHQNLPDGEVYCIPRKDSINGYISFNTPVTYQGTTFENIKFTFKDGKIEEATANDTEKMNLILNTDQGSRYIGEFGIGLNPYITNPMKDILFDEKIWGSIHLAVGSAPIQGENTNLSSIHWDIVHIQRPEYGGGQLWFDDVLVRQDGYFVFDELKGLNPENF</sequence>
<keyword evidence="5 10" id="KW-0031">Aminopeptidase</keyword>
<evidence type="ECO:0000256" key="2">
    <source>
        <dbReference type="ARBA" id="ARBA00001946"/>
    </source>
</evidence>
<protein>
    <submittedName>
        <fullName evidence="10">Aminopeptidase</fullName>
    </submittedName>
</protein>
<evidence type="ECO:0000256" key="3">
    <source>
        <dbReference type="ARBA" id="ARBA00001947"/>
    </source>
</evidence>
<name>A0A9X1WKY2_9BACL</name>
<evidence type="ECO:0000256" key="7">
    <source>
        <dbReference type="ARBA" id="ARBA00022723"/>
    </source>
</evidence>
<dbReference type="EMBL" id="JALIRP010000001">
    <property type="protein sequence ID" value="MCJ8010794.1"/>
    <property type="molecule type" value="Genomic_DNA"/>
</dbReference>
<keyword evidence="8" id="KW-0378">Hydrolase</keyword>
<dbReference type="AlphaFoldDB" id="A0A9X1WKY2"/>